<dbReference type="EMBL" id="BMAV01004459">
    <property type="protein sequence ID" value="GFY44887.1"/>
    <property type="molecule type" value="Genomic_DNA"/>
</dbReference>
<organism evidence="1 2">
    <name type="scientific">Trichonephila inaurata madagascariensis</name>
    <dbReference type="NCBI Taxonomy" id="2747483"/>
    <lineage>
        <taxon>Eukaryota</taxon>
        <taxon>Metazoa</taxon>
        <taxon>Ecdysozoa</taxon>
        <taxon>Arthropoda</taxon>
        <taxon>Chelicerata</taxon>
        <taxon>Arachnida</taxon>
        <taxon>Araneae</taxon>
        <taxon>Araneomorphae</taxon>
        <taxon>Entelegynae</taxon>
        <taxon>Araneoidea</taxon>
        <taxon>Nephilidae</taxon>
        <taxon>Trichonephila</taxon>
        <taxon>Trichonephila inaurata</taxon>
    </lineage>
</organism>
<comment type="caution">
    <text evidence="1">The sequence shown here is derived from an EMBL/GenBank/DDBJ whole genome shotgun (WGS) entry which is preliminary data.</text>
</comment>
<gene>
    <name evidence="1" type="ORF">TNIN_261461</name>
</gene>
<accession>A0A8X6X0T9</accession>
<reference evidence="1" key="1">
    <citation type="submission" date="2020-08" db="EMBL/GenBank/DDBJ databases">
        <title>Multicomponent nature underlies the extraordinary mechanical properties of spider dragline silk.</title>
        <authorList>
            <person name="Kono N."/>
            <person name="Nakamura H."/>
            <person name="Mori M."/>
            <person name="Yoshida Y."/>
            <person name="Ohtoshi R."/>
            <person name="Malay A.D."/>
            <person name="Moran D.A.P."/>
            <person name="Tomita M."/>
            <person name="Numata K."/>
            <person name="Arakawa K."/>
        </authorList>
    </citation>
    <scope>NUCLEOTIDE SEQUENCE</scope>
</reference>
<keyword evidence="2" id="KW-1185">Reference proteome</keyword>
<proteinExistence type="predicted"/>
<protein>
    <submittedName>
        <fullName evidence="1">Uncharacterized protein</fullName>
    </submittedName>
</protein>
<dbReference type="AlphaFoldDB" id="A0A8X6X0T9"/>
<evidence type="ECO:0000313" key="2">
    <source>
        <dbReference type="Proteomes" id="UP000886998"/>
    </source>
</evidence>
<dbReference type="Proteomes" id="UP000886998">
    <property type="component" value="Unassembled WGS sequence"/>
</dbReference>
<sequence>MYRLYLRQGHCVDSTQLIDSHLCDKLQLVRDKRFSTVDFPPGEVHATDSLSPFSLRGVKLFQGVVVNDSIENLSSYENNDALHQVV</sequence>
<evidence type="ECO:0000313" key="1">
    <source>
        <dbReference type="EMBL" id="GFY44887.1"/>
    </source>
</evidence>
<name>A0A8X6X0T9_9ARAC</name>